<reference evidence="1 2" key="1">
    <citation type="submission" date="2024-02" db="EMBL/GenBank/DDBJ databases">
        <authorList>
            <person name="Chen Y."/>
            <person name="Shah S."/>
            <person name="Dougan E. K."/>
            <person name="Thang M."/>
            <person name="Chan C."/>
        </authorList>
    </citation>
    <scope>NUCLEOTIDE SEQUENCE [LARGE SCALE GENOMIC DNA]</scope>
</reference>
<protein>
    <submittedName>
        <fullName evidence="1">Uncharacterized protein</fullName>
    </submittedName>
</protein>
<keyword evidence="2" id="KW-1185">Reference proteome</keyword>
<gene>
    <name evidence="1" type="ORF">CCMP2556_LOCUS49663</name>
</gene>
<evidence type="ECO:0000313" key="1">
    <source>
        <dbReference type="EMBL" id="CAK9106228.1"/>
    </source>
</evidence>
<dbReference type="EMBL" id="CAXAMN010026850">
    <property type="protein sequence ID" value="CAK9106228.1"/>
    <property type="molecule type" value="Genomic_DNA"/>
</dbReference>
<name>A0ABP0S1L2_9DINO</name>
<accession>A0ABP0S1L2</accession>
<dbReference type="InterPro" id="IPR038538">
    <property type="entry name" value="MTERF_sf"/>
</dbReference>
<organism evidence="1 2">
    <name type="scientific">Durusdinium trenchii</name>
    <dbReference type="NCBI Taxonomy" id="1381693"/>
    <lineage>
        <taxon>Eukaryota</taxon>
        <taxon>Sar</taxon>
        <taxon>Alveolata</taxon>
        <taxon>Dinophyceae</taxon>
        <taxon>Suessiales</taxon>
        <taxon>Symbiodiniaceae</taxon>
        <taxon>Durusdinium</taxon>
    </lineage>
</organism>
<dbReference type="Proteomes" id="UP001642484">
    <property type="component" value="Unassembled WGS sequence"/>
</dbReference>
<proteinExistence type="predicted"/>
<evidence type="ECO:0000313" key="2">
    <source>
        <dbReference type="Proteomes" id="UP001642484"/>
    </source>
</evidence>
<sequence>MASLAGLMRFAAIRRPASSRKGPPQVVWRSFATLSIKELRDLGVDTAQRGRTAGPHASEVLHFLRHAGLTQQELTRAVRRQPELLDANPAALEASAATLQGMLGSSTLTTLRDCPEVLLGALLEHQRLFDEWGLDVEVLTRSPRILLRVPRELRCVLEFLRDDASGPGMSCEQIRQVTRRSPMLLLATRKPSEQLAPLVAFLRHQVGIDPAAERCLAFYAWPDAVEMLQRAAGKTQS</sequence>
<dbReference type="Gene3D" id="1.25.70.10">
    <property type="entry name" value="Transcription termination factor 3, mitochondrial"/>
    <property type="match status" value="1"/>
</dbReference>
<comment type="caution">
    <text evidence="1">The sequence shown here is derived from an EMBL/GenBank/DDBJ whole genome shotgun (WGS) entry which is preliminary data.</text>
</comment>